<gene>
    <name evidence="1" type="ORF">K4L44_15625</name>
</gene>
<name>A0AC61NED0_9BACT</name>
<dbReference type="Proteomes" id="UP000826212">
    <property type="component" value="Chromosome"/>
</dbReference>
<evidence type="ECO:0000313" key="2">
    <source>
        <dbReference type="Proteomes" id="UP000826212"/>
    </source>
</evidence>
<accession>A0AC61NED0</accession>
<organism evidence="1 2">
    <name type="scientific">Halosquirtibacter laminarini</name>
    <dbReference type="NCBI Taxonomy" id="3374600"/>
    <lineage>
        <taxon>Bacteria</taxon>
        <taxon>Pseudomonadati</taxon>
        <taxon>Bacteroidota</taxon>
        <taxon>Bacteroidia</taxon>
        <taxon>Marinilabiliales</taxon>
        <taxon>Prolixibacteraceae</taxon>
        <taxon>Halosquirtibacter</taxon>
    </lineage>
</organism>
<sequence>MKYIIIIWCLFVTINTKGQSNQIKRSYITPKRVLWQSSYSDNILKNVDQLLKPGIHQADLFGGGNCEMMSTEDHKASIILDFGKEIQGGIQLVTGAFDNTTPIKLRLRFGESVSETMSNIGEDGATNEHSMRDFEVKVPWMGKVEYGSTGFRFLRIDLLDSNRKLQLKEISAISELRDIPYLGSFECNDSRLNKIWKTGAYTVHLNMQEYLWDGIKRDRLVWVGDMHPEVMTIINVFGYNDVVPKTLDYIRSVTPADKWMNSISSYSMWWVIIQKELYMATGNIKYLKEQEDYLRKLLKNFCAKVDKDGHEQLDGWRFLDWPTSGDKKSIKNGYQALLIETLRAGEYMLDALNEKEVKKLCRSKIKKMKKVTNIELSSKQVAALLSIANYTDSEKAADVILEGGSQNFSTFYGYYMLEALAKDNRYKEAIEIMKDYWGGMLDLGATSFWEDFNINWIKNAGRIDEMPKEGKIDVHRKYGDHCYVGLRHSFCHGWASGPTAWLSNHVLGVHVLEPGCKKICIKPNLGELTWVKGSYPTPLGVINIEHRKIDGKVETKVDAPRGVKIVY</sequence>
<evidence type="ECO:0000313" key="1">
    <source>
        <dbReference type="EMBL" id="QZE13938.1"/>
    </source>
</evidence>
<dbReference type="EMBL" id="CP081303">
    <property type="protein sequence ID" value="QZE13938.1"/>
    <property type="molecule type" value="Genomic_DNA"/>
</dbReference>
<reference evidence="1" key="1">
    <citation type="submission" date="2021-08" db="EMBL/GenBank/DDBJ databases">
        <title>Novel anaerobic bacterium isolated from sea squirt in East Sea, Republic of Korea.</title>
        <authorList>
            <person name="Nguyen T.H."/>
            <person name="Li Z."/>
            <person name="Lee Y.-J."/>
            <person name="Ko J."/>
            <person name="Kim S.-G."/>
        </authorList>
    </citation>
    <scope>NUCLEOTIDE SEQUENCE</scope>
    <source>
        <strain evidence="1">KCTC 25031</strain>
    </source>
</reference>
<protein>
    <submittedName>
        <fullName evidence="1">Uncharacterized protein</fullName>
    </submittedName>
</protein>
<proteinExistence type="predicted"/>
<keyword evidence="2" id="KW-1185">Reference proteome</keyword>